<accession>A0A151WKD8</accession>
<dbReference type="Proteomes" id="UP000075809">
    <property type="component" value="Unassembled WGS sequence"/>
</dbReference>
<reference evidence="2 3" key="1">
    <citation type="submission" date="2015-09" db="EMBL/GenBank/DDBJ databases">
        <title>Trachymyrmex zeteki WGS genome.</title>
        <authorList>
            <person name="Nygaard S."/>
            <person name="Hu H."/>
            <person name="Boomsma J."/>
            <person name="Zhang G."/>
        </authorList>
    </citation>
    <scope>NUCLEOTIDE SEQUENCE [LARGE SCALE GENOMIC DNA]</scope>
    <source>
        <strain evidence="2">Tzet28-1</strain>
        <tissue evidence="2">Whole body</tissue>
    </source>
</reference>
<sequence>RGRRWVQRKTNKAYRIDRRNPEHVRSLLLYTRTSATSKGGTKGEMRRDKASQDPQHEAGVPIKRAIRPVLRQPEPPGKQRSAYYIPPPTACSVTIINLHATPNPLLRLPVRRYARCGTAEWGEGGNNSFVGGIRTVEEEDAEDEKRENANGLDPELTNAKELSGISHLISRATRLRDSLVREFPARKSAEE</sequence>
<dbReference type="EMBL" id="KQ983012">
    <property type="protein sequence ID" value="KYQ48304.1"/>
    <property type="molecule type" value="Genomic_DNA"/>
</dbReference>
<keyword evidence="3" id="KW-1185">Reference proteome</keyword>
<proteinExistence type="predicted"/>
<feature type="non-terminal residue" evidence="2">
    <location>
        <position position="1"/>
    </location>
</feature>
<feature type="region of interest" description="Disordered" evidence="1">
    <location>
        <begin position="32"/>
        <end position="59"/>
    </location>
</feature>
<protein>
    <submittedName>
        <fullName evidence="2">Uncharacterized protein</fullName>
    </submittedName>
</protein>
<dbReference type="AlphaFoldDB" id="A0A151WKD8"/>
<organism evidence="2 3">
    <name type="scientific">Mycetomoellerius zeteki</name>
    <dbReference type="NCBI Taxonomy" id="64791"/>
    <lineage>
        <taxon>Eukaryota</taxon>
        <taxon>Metazoa</taxon>
        <taxon>Ecdysozoa</taxon>
        <taxon>Arthropoda</taxon>
        <taxon>Hexapoda</taxon>
        <taxon>Insecta</taxon>
        <taxon>Pterygota</taxon>
        <taxon>Neoptera</taxon>
        <taxon>Endopterygota</taxon>
        <taxon>Hymenoptera</taxon>
        <taxon>Apocrita</taxon>
        <taxon>Aculeata</taxon>
        <taxon>Formicoidea</taxon>
        <taxon>Formicidae</taxon>
        <taxon>Myrmicinae</taxon>
        <taxon>Mycetomoellerius</taxon>
    </lineage>
</organism>
<gene>
    <name evidence="2" type="ORF">ALC60_12632</name>
</gene>
<evidence type="ECO:0000256" key="1">
    <source>
        <dbReference type="SAM" id="MobiDB-lite"/>
    </source>
</evidence>
<evidence type="ECO:0000313" key="2">
    <source>
        <dbReference type="EMBL" id="KYQ48304.1"/>
    </source>
</evidence>
<feature type="region of interest" description="Disordered" evidence="1">
    <location>
        <begin position="138"/>
        <end position="157"/>
    </location>
</feature>
<name>A0A151WKD8_9HYME</name>
<evidence type="ECO:0000313" key="3">
    <source>
        <dbReference type="Proteomes" id="UP000075809"/>
    </source>
</evidence>
<feature type="compositionally biased region" description="Basic and acidic residues" evidence="1">
    <location>
        <begin position="41"/>
        <end position="56"/>
    </location>
</feature>